<reference evidence="1 2" key="2">
    <citation type="submission" date="2018-06" db="EMBL/GenBank/DDBJ databases">
        <title>Metagenomic assembly of (sub)arctic Cyanobacteria and their associated microbiome from non-axenic cultures.</title>
        <authorList>
            <person name="Baurain D."/>
        </authorList>
    </citation>
    <scope>NUCLEOTIDE SEQUENCE [LARGE SCALE GENOMIC DNA]</scope>
    <source>
        <strain evidence="1">ULC066bin1</strain>
    </source>
</reference>
<dbReference type="EMBL" id="QBML01000005">
    <property type="protein sequence ID" value="PZO43443.1"/>
    <property type="molecule type" value="Genomic_DNA"/>
</dbReference>
<evidence type="ECO:0000313" key="2">
    <source>
        <dbReference type="Proteomes" id="UP000249467"/>
    </source>
</evidence>
<organism evidence="1 2">
    <name type="scientific">Pseudanabaena frigida</name>
    <dbReference type="NCBI Taxonomy" id="945775"/>
    <lineage>
        <taxon>Bacteria</taxon>
        <taxon>Bacillati</taxon>
        <taxon>Cyanobacteriota</taxon>
        <taxon>Cyanophyceae</taxon>
        <taxon>Pseudanabaenales</taxon>
        <taxon>Pseudanabaenaceae</taxon>
        <taxon>Pseudanabaena</taxon>
    </lineage>
</organism>
<name>A0A2W4WEC8_9CYAN</name>
<gene>
    <name evidence="1" type="ORF">DCF19_05745</name>
</gene>
<dbReference type="Proteomes" id="UP000249467">
    <property type="component" value="Unassembled WGS sequence"/>
</dbReference>
<protein>
    <submittedName>
        <fullName evidence="1">Uncharacterized protein</fullName>
    </submittedName>
</protein>
<proteinExistence type="predicted"/>
<evidence type="ECO:0000313" key="1">
    <source>
        <dbReference type="EMBL" id="PZO43443.1"/>
    </source>
</evidence>
<accession>A0A2W4WEC8</accession>
<sequence>MLTKDQILDRQVALLVQSTPDEETASAVSLIASVLKAIAQNLRHTIYFVIQDIEGGWLLTPLSNHDSPEVEKTTIYAYCDRTPANIDRLKLNDENLECGEYNVIDMLFRLIGMKQVDSIVFFDRATDTQNGIEIVRTEIEELCEKQIKRAQFGLQKLNEIKNNANIA</sequence>
<reference evidence="1 2" key="1">
    <citation type="submission" date="2018-04" db="EMBL/GenBank/DDBJ databases">
        <authorList>
            <person name="Go L.Y."/>
            <person name="Mitchell J.A."/>
        </authorList>
    </citation>
    <scope>NUCLEOTIDE SEQUENCE [LARGE SCALE GENOMIC DNA]</scope>
    <source>
        <strain evidence="1">ULC066bin1</strain>
    </source>
</reference>
<dbReference type="AlphaFoldDB" id="A0A2W4WEC8"/>
<comment type="caution">
    <text evidence="1">The sequence shown here is derived from an EMBL/GenBank/DDBJ whole genome shotgun (WGS) entry which is preliminary data.</text>
</comment>